<sequence length="151" mass="17871">MTNYELIQEMEPYQLAEFLRKVSDGETEFTVCDRECESCANDIEMCEALIERWLKEDCENLIAEKPIELEPWRKIITRPLNDEEKEEYKELGWDYILENLPSYEEDVLVTDGDNVWVDYFEKDENGCVYLGGTDECVDGVVAWMPIRKYEL</sequence>
<dbReference type="AlphaFoldDB" id="A0A2S0L5X6"/>
<dbReference type="KEGG" id="mdv:C5Q96_07030"/>
<evidence type="ECO:0000313" key="2">
    <source>
        <dbReference type="Proteomes" id="UP000237883"/>
    </source>
</evidence>
<dbReference type="GeneID" id="78392016"/>
<dbReference type="Proteomes" id="UP000237883">
    <property type="component" value="Chromosome"/>
</dbReference>
<accession>A0A2S0L5X6</accession>
<gene>
    <name evidence="1" type="ORF">C5Q96_07030</name>
</gene>
<name>A0A2S0L5X6_9FIRM</name>
<dbReference type="EMBL" id="CP027228">
    <property type="protein sequence ID" value="AVM48614.1"/>
    <property type="molecule type" value="Genomic_DNA"/>
</dbReference>
<evidence type="ECO:0000313" key="1">
    <source>
        <dbReference type="EMBL" id="AVM48614.1"/>
    </source>
</evidence>
<dbReference type="OrthoDB" id="2067073at2"/>
<protein>
    <recommendedName>
        <fullName evidence="3">DUF551 domain-containing protein</fullName>
    </recommendedName>
</protein>
<reference evidence="2" key="1">
    <citation type="submission" date="2018-02" db="EMBL/GenBank/DDBJ databases">
        <authorList>
            <person name="Holder M.E."/>
            <person name="Ajami N.J."/>
            <person name="Petrosino J.F."/>
        </authorList>
    </citation>
    <scope>NUCLEOTIDE SEQUENCE [LARGE SCALE GENOMIC DNA]</scope>
    <source>
        <strain evidence="2">CCUG 47132</strain>
    </source>
</reference>
<organism evidence="1 2">
    <name type="scientific">Mogibacterium diversum</name>
    <dbReference type="NCBI Taxonomy" id="114527"/>
    <lineage>
        <taxon>Bacteria</taxon>
        <taxon>Bacillati</taxon>
        <taxon>Bacillota</taxon>
        <taxon>Clostridia</taxon>
        <taxon>Peptostreptococcales</taxon>
        <taxon>Anaerovoracaceae</taxon>
        <taxon>Mogibacterium</taxon>
    </lineage>
</organism>
<keyword evidence="2" id="KW-1185">Reference proteome</keyword>
<dbReference type="RefSeq" id="WP_106057669.1">
    <property type="nucleotide sequence ID" value="NZ_CP027228.1"/>
</dbReference>
<evidence type="ECO:0008006" key="3">
    <source>
        <dbReference type="Google" id="ProtNLM"/>
    </source>
</evidence>
<proteinExistence type="predicted"/>